<proteinExistence type="predicted"/>
<accession>A0A4Y2P944</accession>
<comment type="caution">
    <text evidence="1">The sequence shown here is derived from an EMBL/GenBank/DDBJ whole genome shotgun (WGS) entry which is preliminary data.</text>
</comment>
<reference evidence="1 3" key="1">
    <citation type="journal article" date="2019" name="Sci. Rep.">
        <title>Orb-weaving spider Araneus ventricosus genome elucidates the spidroin gene catalogue.</title>
        <authorList>
            <person name="Kono N."/>
            <person name="Nakamura H."/>
            <person name="Ohtoshi R."/>
            <person name="Moran D.A.P."/>
            <person name="Shinohara A."/>
            <person name="Yoshida Y."/>
            <person name="Fujiwara M."/>
            <person name="Mori M."/>
            <person name="Tomita M."/>
            <person name="Arakawa K."/>
        </authorList>
    </citation>
    <scope>NUCLEOTIDE SEQUENCE [LARGE SCALE GENOMIC DNA]</scope>
</reference>
<dbReference type="EMBL" id="BGPR01010895">
    <property type="protein sequence ID" value="GBN48589.1"/>
    <property type="molecule type" value="Genomic_DNA"/>
</dbReference>
<dbReference type="AlphaFoldDB" id="A0A4Y2P944"/>
<gene>
    <name evidence="2" type="ORF">AVEN_210073_1</name>
    <name evidence="1" type="ORF">AVEN_26146_1</name>
</gene>
<organism evidence="1 3">
    <name type="scientific">Araneus ventricosus</name>
    <name type="common">Orbweaver spider</name>
    <name type="synonym">Epeira ventricosa</name>
    <dbReference type="NCBI Taxonomy" id="182803"/>
    <lineage>
        <taxon>Eukaryota</taxon>
        <taxon>Metazoa</taxon>
        <taxon>Ecdysozoa</taxon>
        <taxon>Arthropoda</taxon>
        <taxon>Chelicerata</taxon>
        <taxon>Arachnida</taxon>
        <taxon>Araneae</taxon>
        <taxon>Araneomorphae</taxon>
        <taxon>Entelegynae</taxon>
        <taxon>Araneoidea</taxon>
        <taxon>Araneidae</taxon>
        <taxon>Araneus</taxon>
    </lineage>
</organism>
<keyword evidence="3" id="KW-1185">Reference proteome</keyword>
<sequence>MSGQHAGVQAFIQCAYKNAQYVHCYVHQPDLIVGQATSQNQQVRVFFSNLSDITNFFNKSPQRIAILDETVRKRIPHGSATRWNFKSRTSNTVYEYGEQLIECMRKIESTSKQAVAINQARSYSPYVRRIEICVLAYSVSQYYATCQCIIQPASENTN</sequence>
<protein>
    <submittedName>
        <fullName evidence="1">Uncharacterized protein</fullName>
    </submittedName>
</protein>
<evidence type="ECO:0000313" key="1">
    <source>
        <dbReference type="EMBL" id="GBN48475.1"/>
    </source>
</evidence>
<dbReference type="OrthoDB" id="6759200at2759"/>
<dbReference type="EMBL" id="BGPR01010877">
    <property type="protein sequence ID" value="GBN48475.1"/>
    <property type="molecule type" value="Genomic_DNA"/>
</dbReference>
<evidence type="ECO:0000313" key="2">
    <source>
        <dbReference type="EMBL" id="GBN48589.1"/>
    </source>
</evidence>
<evidence type="ECO:0000313" key="3">
    <source>
        <dbReference type="Proteomes" id="UP000499080"/>
    </source>
</evidence>
<name>A0A4Y2P944_ARAVE</name>
<dbReference type="Proteomes" id="UP000499080">
    <property type="component" value="Unassembled WGS sequence"/>
</dbReference>